<dbReference type="HOGENOM" id="CLU_1946256_0_0_0"/>
<dbReference type="eggNOG" id="ENOG5030Q1B">
    <property type="taxonomic scope" value="Bacteria"/>
</dbReference>
<dbReference type="Proteomes" id="UP000001916">
    <property type="component" value="Chromosome"/>
</dbReference>
<evidence type="ECO:0008006" key="3">
    <source>
        <dbReference type="Google" id="ProtNLM"/>
    </source>
</evidence>
<organism evidence="1 2">
    <name type="scientific">Allomeiothermus silvanus (strain ATCC 700542 / DSM 9946 / NBRC 106475 / NCIMB 13440 / VI-R2)</name>
    <name type="common">Thermus silvanus</name>
    <dbReference type="NCBI Taxonomy" id="526227"/>
    <lineage>
        <taxon>Bacteria</taxon>
        <taxon>Thermotogati</taxon>
        <taxon>Deinococcota</taxon>
        <taxon>Deinococci</taxon>
        <taxon>Thermales</taxon>
        <taxon>Thermaceae</taxon>
        <taxon>Allomeiothermus</taxon>
    </lineage>
</organism>
<accession>D7BE38</accession>
<dbReference type="KEGG" id="msv:Mesil_3060"/>
<sequence>MVWPQVGAVDPVRVWVGRGVEWRRLALVSTLAGGMQTVLEAWFCRWKAEVVHRLYQQNLGQGWSQARSFAAQLMHNELVVRAFGAVREVRAAIPGMAWRHAQRVAGDRLLTELKATSPPRKRLGKGGGR</sequence>
<protein>
    <recommendedName>
        <fullName evidence="3">Transposase IS4 family protein</fullName>
    </recommendedName>
</protein>
<gene>
    <name evidence="1" type="ordered locus">Mesil_3060</name>
</gene>
<evidence type="ECO:0000313" key="1">
    <source>
        <dbReference type="EMBL" id="ADH64896.1"/>
    </source>
</evidence>
<dbReference type="AlphaFoldDB" id="D7BE38"/>
<evidence type="ECO:0000313" key="2">
    <source>
        <dbReference type="Proteomes" id="UP000001916"/>
    </source>
</evidence>
<name>D7BE38_ALLS1</name>
<proteinExistence type="predicted"/>
<dbReference type="EMBL" id="CP002042">
    <property type="protein sequence ID" value="ADH64896.1"/>
    <property type="molecule type" value="Genomic_DNA"/>
</dbReference>
<keyword evidence="2" id="KW-1185">Reference proteome</keyword>
<reference evidence="1 2" key="1">
    <citation type="journal article" date="2010" name="Stand. Genomic Sci.">
        <title>Complete genome sequence of Meiothermus silvanus type strain (VI-R2).</title>
        <authorList>
            <person name="Sikorski J."/>
            <person name="Tindall B.J."/>
            <person name="Lowry S."/>
            <person name="Lucas S."/>
            <person name="Nolan M."/>
            <person name="Copeland A."/>
            <person name="Glavina Del Rio T."/>
            <person name="Tice H."/>
            <person name="Cheng J.F."/>
            <person name="Han C."/>
            <person name="Pitluck S."/>
            <person name="Liolios K."/>
            <person name="Ivanova N."/>
            <person name="Mavromatis K."/>
            <person name="Mikhailova N."/>
            <person name="Pati A."/>
            <person name="Goodwin L."/>
            <person name="Chen A."/>
            <person name="Palaniappan K."/>
            <person name="Land M."/>
            <person name="Hauser L."/>
            <person name="Chang Y.J."/>
            <person name="Jeffries C.D."/>
            <person name="Rohde M."/>
            <person name="Goker M."/>
            <person name="Woyke T."/>
            <person name="Bristow J."/>
            <person name="Eisen J.A."/>
            <person name="Markowitz V."/>
            <person name="Hugenholtz P."/>
            <person name="Kyrpides N.C."/>
            <person name="Klenk H.P."/>
            <person name="Lapidus A."/>
        </authorList>
    </citation>
    <scope>NUCLEOTIDE SEQUENCE [LARGE SCALE GENOMIC DNA]</scope>
    <source>
        <strain evidence="2">ATCC 700542 / DSM 9946 / VI-R2</strain>
    </source>
</reference>